<dbReference type="GO" id="GO:0003964">
    <property type="term" value="F:RNA-directed DNA polymerase activity"/>
    <property type="evidence" value="ECO:0007669"/>
    <property type="project" value="UniProtKB-KW"/>
</dbReference>
<keyword evidence="3" id="KW-0808">Transferase</keyword>
<dbReference type="RefSeq" id="WP_307339207.1">
    <property type="nucleotide sequence ID" value="NZ_JAUSUD010000005.1"/>
</dbReference>
<dbReference type="InterPro" id="IPR051083">
    <property type="entry name" value="GrpII_Intron_Splice-Mob/Def"/>
</dbReference>
<keyword evidence="3" id="KW-0548">Nucleotidyltransferase</keyword>
<dbReference type="Pfam" id="PF00078">
    <property type="entry name" value="RVT_1"/>
    <property type="match status" value="1"/>
</dbReference>
<dbReference type="PANTHER" id="PTHR34047">
    <property type="entry name" value="NUCLEAR INTRON MATURASE 1, MITOCHONDRIAL-RELATED"/>
    <property type="match status" value="1"/>
</dbReference>
<accession>A0ABT9ZD97</accession>
<gene>
    <name evidence="3" type="ORF">J2S19_001483</name>
</gene>
<dbReference type="InterPro" id="IPR024937">
    <property type="entry name" value="Domain_X"/>
</dbReference>
<evidence type="ECO:0000313" key="3">
    <source>
        <dbReference type="EMBL" id="MDQ0230229.1"/>
    </source>
</evidence>
<keyword evidence="3" id="KW-0695">RNA-directed DNA polymerase</keyword>
<dbReference type="PANTHER" id="PTHR34047:SF8">
    <property type="entry name" value="PROTEIN YKFC"/>
    <property type="match status" value="1"/>
</dbReference>
<evidence type="ECO:0000313" key="4">
    <source>
        <dbReference type="Proteomes" id="UP001234495"/>
    </source>
</evidence>
<dbReference type="SUPFAM" id="SSF56672">
    <property type="entry name" value="DNA/RNA polymerases"/>
    <property type="match status" value="1"/>
</dbReference>
<evidence type="ECO:0000259" key="2">
    <source>
        <dbReference type="PROSITE" id="PS50878"/>
    </source>
</evidence>
<dbReference type="InterPro" id="IPR043502">
    <property type="entry name" value="DNA/RNA_pol_sf"/>
</dbReference>
<dbReference type="CDD" id="cd01651">
    <property type="entry name" value="RT_G2_intron"/>
    <property type="match status" value="1"/>
</dbReference>
<reference evidence="3 4" key="1">
    <citation type="submission" date="2023-07" db="EMBL/GenBank/DDBJ databases">
        <title>Genomic Encyclopedia of Type Strains, Phase IV (KMG-IV): sequencing the most valuable type-strain genomes for metagenomic binning, comparative biology and taxonomic classification.</title>
        <authorList>
            <person name="Goeker M."/>
        </authorList>
    </citation>
    <scope>NUCLEOTIDE SEQUENCE [LARGE SCALE GENOMIC DNA]</scope>
    <source>
        <strain evidence="3 4">DSM 29005</strain>
    </source>
</reference>
<sequence length="501" mass="58805">MQSSENVLYNLSKKANEKDYTFKRIYRNLYNPNFYYHAYENILVRKGLGANGVPVVGFGEEQITSIIESLKDESYQPQPIKNSSPRNKDNKQPSITDRIVEEICRMLLDAIYEPYFLEASHAFRPKKSCHTALLQVKQAFNGASWFIEGNIKGFYQNINHHILINLLRKRICDEKFLRLMWKFLKAGYTENWTFNQTYSGTPHGGRISPILANIYLNEFDLYMMDKLKREFDVDNSNSREEIMENKINDMRNRENNAAMNPKCPYPGEGSKGYKSFSYVRYADQFIVGVQGNKADCKLLEDKMRDFLKEKLNLHLTEQKKLITNSNKPVNFLGYSIKVMKGINHTNRVNQCKIRLSIPDGTIEKVITKHKMVKDISEKNWKILHRPELIKYTPKAIVETYNAELRSLYSYYRLANNVSAKMSQLRYVMEYSCLKTLAGKYRTSIRKIKEKYRDGQRWGVPYETRQGEKIVYFFHEPLSMKNHASILEVDNLPYSLKRIDKM</sequence>
<dbReference type="Pfam" id="PF01348">
    <property type="entry name" value="Intron_maturas2"/>
    <property type="match status" value="1"/>
</dbReference>
<proteinExistence type="predicted"/>
<comment type="caution">
    <text evidence="3">The sequence shown here is derived from an EMBL/GenBank/DDBJ whole genome shotgun (WGS) entry which is preliminary data.</text>
</comment>
<feature type="compositionally biased region" description="Polar residues" evidence="1">
    <location>
        <begin position="75"/>
        <end position="85"/>
    </location>
</feature>
<feature type="domain" description="Reverse transcriptase" evidence="2">
    <location>
        <begin position="1"/>
        <end position="336"/>
    </location>
</feature>
<name>A0ABT9ZD97_9BACI</name>
<protein>
    <submittedName>
        <fullName evidence="3">Group II intron reverse transcriptase/maturase</fullName>
    </submittedName>
</protein>
<keyword evidence="4" id="KW-1185">Reference proteome</keyword>
<dbReference type="PROSITE" id="PS50878">
    <property type="entry name" value="RT_POL"/>
    <property type="match status" value="1"/>
</dbReference>
<feature type="region of interest" description="Disordered" evidence="1">
    <location>
        <begin position="74"/>
        <end position="93"/>
    </location>
</feature>
<dbReference type="InterPro" id="IPR000477">
    <property type="entry name" value="RT_dom"/>
</dbReference>
<dbReference type="Proteomes" id="UP001234495">
    <property type="component" value="Unassembled WGS sequence"/>
</dbReference>
<evidence type="ECO:0000256" key="1">
    <source>
        <dbReference type="SAM" id="MobiDB-lite"/>
    </source>
</evidence>
<dbReference type="EMBL" id="JAUSUD010000005">
    <property type="protein sequence ID" value="MDQ0230229.1"/>
    <property type="molecule type" value="Genomic_DNA"/>
</dbReference>
<organism evidence="3 4">
    <name type="scientific">Metabacillus malikii</name>
    <dbReference type="NCBI Taxonomy" id="1504265"/>
    <lineage>
        <taxon>Bacteria</taxon>
        <taxon>Bacillati</taxon>
        <taxon>Bacillota</taxon>
        <taxon>Bacilli</taxon>
        <taxon>Bacillales</taxon>
        <taxon>Bacillaceae</taxon>
        <taxon>Metabacillus</taxon>
    </lineage>
</organism>